<accession>A0A7E4VL24</accession>
<dbReference type="WBParaSite" id="Pan_g21818.t1">
    <property type="protein sequence ID" value="Pan_g21818.t1"/>
    <property type="gene ID" value="Pan_g21818"/>
</dbReference>
<reference evidence="1" key="1">
    <citation type="journal article" date="2013" name="Genetics">
        <title>The draft genome and transcriptome of Panagrellus redivivus are shaped by the harsh demands of a free-living lifestyle.</title>
        <authorList>
            <person name="Srinivasan J."/>
            <person name="Dillman A.R."/>
            <person name="Macchietto M.G."/>
            <person name="Heikkinen L."/>
            <person name="Lakso M."/>
            <person name="Fracchia K.M."/>
            <person name="Antoshechkin I."/>
            <person name="Mortazavi A."/>
            <person name="Wong G."/>
            <person name="Sternberg P.W."/>
        </authorList>
    </citation>
    <scope>NUCLEOTIDE SEQUENCE [LARGE SCALE GENOMIC DNA]</scope>
    <source>
        <strain evidence="1">MT8872</strain>
    </source>
</reference>
<protein>
    <submittedName>
        <fullName evidence="2">FAR1 domain-containing protein</fullName>
    </submittedName>
</protein>
<organism evidence="1 2">
    <name type="scientific">Panagrellus redivivus</name>
    <name type="common">Microworm</name>
    <dbReference type="NCBI Taxonomy" id="6233"/>
    <lineage>
        <taxon>Eukaryota</taxon>
        <taxon>Metazoa</taxon>
        <taxon>Ecdysozoa</taxon>
        <taxon>Nematoda</taxon>
        <taxon>Chromadorea</taxon>
        <taxon>Rhabditida</taxon>
        <taxon>Tylenchina</taxon>
        <taxon>Panagrolaimomorpha</taxon>
        <taxon>Panagrolaimoidea</taxon>
        <taxon>Panagrolaimidae</taxon>
        <taxon>Panagrellus</taxon>
    </lineage>
</organism>
<evidence type="ECO:0000313" key="2">
    <source>
        <dbReference type="WBParaSite" id="Pan_g21818.t1"/>
    </source>
</evidence>
<proteinExistence type="predicted"/>
<keyword evidence="1" id="KW-1185">Reference proteome</keyword>
<dbReference type="Proteomes" id="UP000492821">
    <property type="component" value="Unassembled WGS sequence"/>
</dbReference>
<dbReference type="AlphaFoldDB" id="A0A7E4VL24"/>
<name>A0A7E4VL24_PANRE</name>
<sequence>MHDKNAQNGVNRKKYQSPQVNHGGFTVIAIRRHSQMCIWIKKIHNHNASNPIEQSSCQVSDNSEHHARYNPPTCAFDITKVAQKNFAIHLCCDFTWKRVHLVLWVMDFCSLEQIIPLERTDSGTLPFDKLPTTTIRQLLLDMSKIQTLNLEWN</sequence>
<evidence type="ECO:0000313" key="1">
    <source>
        <dbReference type="Proteomes" id="UP000492821"/>
    </source>
</evidence>
<reference evidence="2" key="2">
    <citation type="submission" date="2020-10" db="UniProtKB">
        <authorList>
            <consortium name="WormBaseParasite"/>
        </authorList>
    </citation>
    <scope>IDENTIFICATION</scope>
</reference>